<comment type="caution">
    <text evidence="1">The sequence shown here is derived from an EMBL/GenBank/DDBJ whole genome shotgun (WGS) entry which is preliminary data.</text>
</comment>
<evidence type="ECO:0000313" key="2">
    <source>
        <dbReference type="Proteomes" id="UP000825935"/>
    </source>
</evidence>
<keyword evidence="2" id="KW-1185">Reference proteome</keyword>
<dbReference type="AlphaFoldDB" id="A0A8T2QC20"/>
<evidence type="ECO:0000313" key="1">
    <source>
        <dbReference type="EMBL" id="KAH7281206.1"/>
    </source>
</evidence>
<proteinExistence type="predicted"/>
<gene>
    <name evidence="1" type="ORF">KP509_36G035400</name>
</gene>
<sequence>MPFLSFCTLGRRRNKKACTQSYTEKKQLSRWCLFISSLIDHALADPSVFLLPFRYSYTEKKQLSVLAINRTPKRNLFSFCLFVLRTQEEAAVCVSD</sequence>
<dbReference type="EMBL" id="CM035441">
    <property type="protein sequence ID" value="KAH7281206.1"/>
    <property type="molecule type" value="Genomic_DNA"/>
</dbReference>
<accession>A0A8T2QC20</accession>
<protein>
    <submittedName>
        <fullName evidence="1">Uncharacterized protein</fullName>
    </submittedName>
</protein>
<organism evidence="1 2">
    <name type="scientific">Ceratopteris richardii</name>
    <name type="common">Triangle waterfern</name>
    <dbReference type="NCBI Taxonomy" id="49495"/>
    <lineage>
        <taxon>Eukaryota</taxon>
        <taxon>Viridiplantae</taxon>
        <taxon>Streptophyta</taxon>
        <taxon>Embryophyta</taxon>
        <taxon>Tracheophyta</taxon>
        <taxon>Polypodiopsida</taxon>
        <taxon>Polypodiidae</taxon>
        <taxon>Polypodiales</taxon>
        <taxon>Pteridineae</taxon>
        <taxon>Pteridaceae</taxon>
        <taxon>Parkerioideae</taxon>
        <taxon>Ceratopteris</taxon>
    </lineage>
</organism>
<name>A0A8T2QC20_CERRI</name>
<dbReference type="Proteomes" id="UP000825935">
    <property type="component" value="Chromosome 36"/>
</dbReference>
<reference evidence="1" key="1">
    <citation type="submission" date="2021-08" db="EMBL/GenBank/DDBJ databases">
        <title>WGS assembly of Ceratopteris richardii.</title>
        <authorList>
            <person name="Marchant D.B."/>
            <person name="Chen G."/>
            <person name="Jenkins J."/>
            <person name="Shu S."/>
            <person name="Leebens-Mack J."/>
            <person name="Grimwood J."/>
            <person name="Schmutz J."/>
            <person name="Soltis P."/>
            <person name="Soltis D."/>
            <person name="Chen Z.-H."/>
        </authorList>
    </citation>
    <scope>NUCLEOTIDE SEQUENCE</scope>
    <source>
        <strain evidence="1">Whitten #5841</strain>
        <tissue evidence="1">Leaf</tissue>
    </source>
</reference>